<dbReference type="Proteomes" id="UP000780768">
    <property type="component" value="Unassembled WGS sequence"/>
</dbReference>
<protein>
    <submittedName>
        <fullName evidence="2">TAT (Twin-arginine translocation) pathway signal sequence</fullName>
    </submittedName>
</protein>
<dbReference type="EMBL" id="DYVR01000041">
    <property type="protein sequence ID" value="HJF84309.1"/>
    <property type="molecule type" value="Genomic_DNA"/>
</dbReference>
<keyword evidence="1" id="KW-0732">Signal</keyword>
<feature type="signal peptide" evidence="1">
    <location>
        <begin position="1"/>
        <end position="35"/>
    </location>
</feature>
<name>A0A921HMF2_9FIRM</name>
<organism evidence="2 3">
    <name type="scientific">Megamonas hypermegale</name>
    <dbReference type="NCBI Taxonomy" id="158847"/>
    <lineage>
        <taxon>Bacteria</taxon>
        <taxon>Bacillati</taxon>
        <taxon>Bacillota</taxon>
        <taxon>Negativicutes</taxon>
        <taxon>Selenomonadales</taxon>
        <taxon>Selenomonadaceae</taxon>
        <taxon>Megamonas</taxon>
    </lineage>
</organism>
<sequence>MNELSRRNFFKLGASAALGAALFNFEGLHSATAFAQGNTTKSLHFTPVSLQNLPNAETAAKKSQLVNASLNYIKTCVNKITDNNLRAKTADLIEDTRPTFMQLYPSASDVTNIYNKLADAGLVDTSAIRPEQLFPPYSGKKPQDFISGPGSGYSSHHPYPGGLCTHTAANLSISEGIVNTYKQIFSYEVNNDIVLSAQALHDLAKPWVFQWNEDGSSLKEYTIAGTGAHHILSLTEAIHRRMPAEEIVAQACAHNHPGSDKDEAQVVGWIKAASIIAQVNPVQYGLLDKSGTKLPYPQHQEGYIVHLGDHDWVLSGSAATKVVEALREIAQKDYNFSGDNLNGKLFNDFRNYIGAQVSYMYLHNLLAQSGFGELRTLINHIIVK</sequence>
<reference evidence="2" key="1">
    <citation type="journal article" date="2021" name="PeerJ">
        <title>Extensive microbial diversity within the chicken gut microbiome revealed by metagenomics and culture.</title>
        <authorList>
            <person name="Gilroy R."/>
            <person name="Ravi A."/>
            <person name="Getino M."/>
            <person name="Pursley I."/>
            <person name="Horton D.L."/>
            <person name="Alikhan N.F."/>
            <person name="Baker D."/>
            <person name="Gharbi K."/>
            <person name="Hall N."/>
            <person name="Watson M."/>
            <person name="Adriaenssens E.M."/>
            <person name="Foster-Nyarko E."/>
            <person name="Jarju S."/>
            <person name="Secka A."/>
            <person name="Antonio M."/>
            <person name="Oren A."/>
            <person name="Chaudhuri R.R."/>
            <person name="La Ragione R."/>
            <person name="Hildebrand F."/>
            <person name="Pallen M.J."/>
        </authorList>
    </citation>
    <scope>NUCLEOTIDE SEQUENCE</scope>
    <source>
        <strain evidence="2">7318</strain>
    </source>
</reference>
<gene>
    <name evidence="2" type="ORF">K8V65_01400</name>
</gene>
<proteinExistence type="predicted"/>
<feature type="chain" id="PRO_5037816650" evidence="1">
    <location>
        <begin position="36"/>
        <end position="384"/>
    </location>
</feature>
<evidence type="ECO:0000313" key="3">
    <source>
        <dbReference type="Proteomes" id="UP000780768"/>
    </source>
</evidence>
<comment type="caution">
    <text evidence="2">The sequence shown here is derived from an EMBL/GenBank/DDBJ whole genome shotgun (WGS) entry which is preliminary data.</text>
</comment>
<reference evidence="2" key="2">
    <citation type="submission" date="2021-09" db="EMBL/GenBank/DDBJ databases">
        <authorList>
            <person name="Gilroy R."/>
        </authorList>
    </citation>
    <scope>NUCLEOTIDE SEQUENCE</scope>
    <source>
        <strain evidence="2">7318</strain>
    </source>
</reference>
<accession>A0A921HMF2</accession>
<dbReference type="PROSITE" id="PS51318">
    <property type="entry name" value="TAT"/>
    <property type="match status" value="1"/>
</dbReference>
<dbReference type="InterPro" id="IPR006311">
    <property type="entry name" value="TAT_signal"/>
</dbReference>
<evidence type="ECO:0000313" key="2">
    <source>
        <dbReference type="EMBL" id="HJF84309.1"/>
    </source>
</evidence>
<dbReference type="AlphaFoldDB" id="A0A921HMF2"/>
<evidence type="ECO:0000256" key="1">
    <source>
        <dbReference type="SAM" id="SignalP"/>
    </source>
</evidence>